<dbReference type="AlphaFoldDB" id="A0AAW0HMR1"/>
<accession>A0AAW0HMR1</accession>
<evidence type="ECO:0000256" key="1">
    <source>
        <dbReference type="SAM" id="MobiDB-lite"/>
    </source>
</evidence>
<dbReference type="EMBL" id="JBBHLL010000392">
    <property type="protein sequence ID" value="KAK7804124.1"/>
    <property type="molecule type" value="Genomic_DNA"/>
</dbReference>
<dbReference type="Proteomes" id="UP001488838">
    <property type="component" value="Unassembled WGS sequence"/>
</dbReference>
<reference evidence="2 3" key="1">
    <citation type="journal article" date="2023" name="bioRxiv">
        <title>Conserved and derived expression patterns and positive selection on dental genes reveal complex evolutionary context of ever-growing rodent molars.</title>
        <authorList>
            <person name="Calamari Z.T."/>
            <person name="Song A."/>
            <person name="Cohen E."/>
            <person name="Akter M."/>
            <person name="Roy R.D."/>
            <person name="Hallikas O."/>
            <person name="Christensen M.M."/>
            <person name="Li P."/>
            <person name="Marangoni P."/>
            <person name="Jernvall J."/>
            <person name="Klein O.D."/>
        </authorList>
    </citation>
    <scope>NUCLEOTIDE SEQUENCE [LARGE SCALE GENOMIC DNA]</scope>
    <source>
        <strain evidence="2">V071</strain>
    </source>
</reference>
<dbReference type="Gene3D" id="1.20.120.790">
    <property type="entry name" value="Heat shock protein 90, C-terminal domain"/>
    <property type="match status" value="1"/>
</dbReference>
<sequence>MGYMAAEKHPEINPDHSSTETCRQKVETDKNDKCVKDQVILCTAAPGLLASTHGNRIHGVIKCGLGTDEEDPTSDDTTAALAGEMPPLEGENCGAADLFQQAGRTFVERHKYSDILQSTNPTEAVQPTGNWQSVDSHCCPKDLDTKIKSSAESEGGREDPDAVLSDTGH</sequence>
<proteinExistence type="predicted"/>
<organism evidence="2 3">
    <name type="scientific">Myodes glareolus</name>
    <name type="common">Bank vole</name>
    <name type="synonym">Clethrionomys glareolus</name>
    <dbReference type="NCBI Taxonomy" id="447135"/>
    <lineage>
        <taxon>Eukaryota</taxon>
        <taxon>Metazoa</taxon>
        <taxon>Chordata</taxon>
        <taxon>Craniata</taxon>
        <taxon>Vertebrata</taxon>
        <taxon>Euteleostomi</taxon>
        <taxon>Mammalia</taxon>
        <taxon>Eutheria</taxon>
        <taxon>Euarchontoglires</taxon>
        <taxon>Glires</taxon>
        <taxon>Rodentia</taxon>
        <taxon>Myomorpha</taxon>
        <taxon>Muroidea</taxon>
        <taxon>Cricetidae</taxon>
        <taxon>Arvicolinae</taxon>
        <taxon>Myodes</taxon>
    </lineage>
</organism>
<comment type="caution">
    <text evidence="2">The sequence shown here is derived from an EMBL/GenBank/DDBJ whole genome shotgun (WGS) entry which is preliminary data.</text>
</comment>
<feature type="compositionally biased region" description="Basic and acidic residues" evidence="1">
    <location>
        <begin position="142"/>
        <end position="160"/>
    </location>
</feature>
<protein>
    <submittedName>
        <fullName evidence="2">Uncharacterized protein</fullName>
    </submittedName>
</protein>
<feature type="region of interest" description="Disordered" evidence="1">
    <location>
        <begin position="1"/>
        <end position="20"/>
    </location>
</feature>
<feature type="region of interest" description="Disordered" evidence="1">
    <location>
        <begin position="142"/>
        <end position="169"/>
    </location>
</feature>
<name>A0AAW0HMR1_MYOGA</name>
<evidence type="ECO:0000313" key="3">
    <source>
        <dbReference type="Proteomes" id="UP001488838"/>
    </source>
</evidence>
<dbReference type="InterPro" id="IPR037196">
    <property type="entry name" value="HSP90_C"/>
</dbReference>
<evidence type="ECO:0000313" key="2">
    <source>
        <dbReference type="EMBL" id="KAK7804124.1"/>
    </source>
</evidence>
<gene>
    <name evidence="2" type="ORF">U0070_020726</name>
</gene>
<keyword evidence="3" id="KW-1185">Reference proteome</keyword>